<organism evidence="2 3">
    <name type="scientific">Blepharisma stoltei</name>
    <dbReference type="NCBI Taxonomy" id="1481888"/>
    <lineage>
        <taxon>Eukaryota</taxon>
        <taxon>Sar</taxon>
        <taxon>Alveolata</taxon>
        <taxon>Ciliophora</taxon>
        <taxon>Postciliodesmatophora</taxon>
        <taxon>Heterotrichea</taxon>
        <taxon>Heterotrichida</taxon>
        <taxon>Blepharismidae</taxon>
        <taxon>Blepharisma</taxon>
    </lineage>
</organism>
<reference evidence="2" key="1">
    <citation type="submission" date="2021-09" db="EMBL/GenBank/DDBJ databases">
        <authorList>
            <consortium name="AG Swart"/>
            <person name="Singh M."/>
            <person name="Singh A."/>
            <person name="Seah K."/>
            <person name="Emmerich C."/>
        </authorList>
    </citation>
    <scope>NUCLEOTIDE SEQUENCE</scope>
    <source>
        <strain evidence="2">ATCC30299</strain>
    </source>
</reference>
<feature type="coiled-coil region" evidence="1">
    <location>
        <begin position="301"/>
        <end position="328"/>
    </location>
</feature>
<keyword evidence="3" id="KW-1185">Reference proteome</keyword>
<evidence type="ECO:0000313" key="3">
    <source>
        <dbReference type="Proteomes" id="UP001162131"/>
    </source>
</evidence>
<sequence>MTSPARDFPLSRIRSEDPYSPVIVEDLLGGLNEWRSVQDIVRLTFKALSDIVKSQGSSLREIDVQFPTKASKAELNSGLSVKVNISDFTRSISELRTSLENKVNIDDVYTLVEDKISRNDAQYLLSSKVSYEELKTALEAKADLREIQAELRTIKAAIEEVHDDAYRRLQQCATLRDIQQLDKKIETKANAAEINQALQEKANTESVASALHKKANRSDIDALFAKKVESTDLMAYLEHKADLSQLDILARELELKADKSETIKFINHEISKRVEKSDIDTIFSSFNSAKKDADIKNNQKFLEMEQFLNKLKNDLDDLQTAVNRKGDSRDVDRALQLVNKKVDAENIANFKDEINNSLKNIQAQVRLDIRKIEESAIEKSIRNDNYTKAIEEDLTRLKETFKASMEKSQVDLEENLKYIQSYTSGTRAEDLKSLRHEIGSVQRDIDEIRSRKVDKNELRTLTDQKIDTREFQERLELTFRELSKELKDNKDELQDLVLRKERDILIQIDKKPDIQEVNSLLSETTENLLNKFQTDEANLRCTIDDIRTQTYGRAQFMDLDSSIKDLQNHLEQISKEILLKANIKDICVLLDMKPNIEDINKILQDLHDELDKKAAANEFHSHINSQALINEALCGENCMARWIWKSGEVRTGYTVPWEVQSVNTCPDNFLWEKDKTSVLTIAPGLYEVFYGFFARKKPNVQLMVNGEPVITDSQTLGKVWGRHSSGNIAGLTVTDFIALPARARISITYTGDAGAEGFLGLKKL</sequence>
<evidence type="ECO:0000256" key="1">
    <source>
        <dbReference type="SAM" id="Coils"/>
    </source>
</evidence>
<name>A0AAU9JHD1_9CILI</name>
<proteinExistence type="predicted"/>
<feature type="coiled-coil region" evidence="1">
    <location>
        <begin position="137"/>
        <end position="201"/>
    </location>
</feature>
<dbReference type="Proteomes" id="UP001162131">
    <property type="component" value="Unassembled WGS sequence"/>
</dbReference>
<accession>A0AAU9JHD1</accession>
<feature type="coiled-coil region" evidence="1">
    <location>
        <begin position="431"/>
        <end position="503"/>
    </location>
</feature>
<keyword evidence="1" id="KW-0175">Coiled coil</keyword>
<feature type="coiled-coil region" evidence="1">
    <location>
        <begin position="556"/>
        <end position="616"/>
    </location>
</feature>
<dbReference type="PANTHER" id="PTHR40131">
    <property type="entry name" value="C1Q DOMAIN-CONTAINING PROTEIN"/>
    <property type="match status" value="1"/>
</dbReference>
<evidence type="ECO:0000313" key="2">
    <source>
        <dbReference type="EMBL" id="CAG9325041.1"/>
    </source>
</evidence>
<gene>
    <name evidence="2" type="ORF">BSTOLATCC_MIC37787</name>
</gene>
<protein>
    <submittedName>
        <fullName evidence="2">Uncharacterized protein</fullName>
    </submittedName>
</protein>
<dbReference type="EMBL" id="CAJZBQ010000037">
    <property type="protein sequence ID" value="CAG9325041.1"/>
    <property type="molecule type" value="Genomic_DNA"/>
</dbReference>
<dbReference type="PANTHER" id="PTHR40131:SF1">
    <property type="entry name" value="C1Q DOMAIN-CONTAINING PROTEIN"/>
    <property type="match status" value="1"/>
</dbReference>
<comment type="caution">
    <text evidence="2">The sequence shown here is derived from an EMBL/GenBank/DDBJ whole genome shotgun (WGS) entry which is preliminary data.</text>
</comment>
<dbReference type="AlphaFoldDB" id="A0AAU9JHD1"/>